<dbReference type="GO" id="GO:0004190">
    <property type="term" value="F:aspartic-type endopeptidase activity"/>
    <property type="evidence" value="ECO:0007669"/>
    <property type="project" value="UniProtKB-KW"/>
</dbReference>
<dbReference type="Proteomes" id="UP000000763">
    <property type="component" value="Chromosome 5"/>
</dbReference>
<evidence type="ECO:0000256" key="7">
    <source>
        <dbReference type="SAM" id="Phobius"/>
    </source>
</evidence>
<dbReference type="InterPro" id="IPR036397">
    <property type="entry name" value="RNaseH_sf"/>
</dbReference>
<reference evidence="11" key="2">
    <citation type="journal article" date="2008" name="Nucleic Acids Res.">
        <title>The rice annotation project database (RAP-DB): 2008 update.</title>
        <authorList>
            <consortium name="The rice annotation project (RAP)"/>
        </authorList>
    </citation>
    <scope>GENOME REANNOTATION</scope>
    <source>
        <strain evidence="11">cv. Nipponbare</strain>
    </source>
</reference>
<proteinExistence type="predicted"/>
<dbReference type="Gene3D" id="4.10.60.10">
    <property type="entry name" value="Zinc finger, CCHC-type"/>
    <property type="match status" value="1"/>
</dbReference>
<dbReference type="Pfam" id="PF22936">
    <property type="entry name" value="Pol_BBD"/>
    <property type="match status" value="1"/>
</dbReference>
<keyword evidence="7" id="KW-0472">Membrane</keyword>
<dbReference type="Pfam" id="PF13976">
    <property type="entry name" value="gag_pre-integrs"/>
    <property type="match status" value="1"/>
</dbReference>
<dbReference type="Pfam" id="PF14223">
    <property type="entry name" value="Retrotran_gag_2"/>
    <property type="match status" value="1"/>
</dbReference>
<dbReference type="SMART" id="SM00343">
    <property type="entry name" value="ZnF_C2HC"/>
    <property type="match status" value="1"/>
</dbReference>
<keyword evidence="2" id="KW-0479">Metal-binding</keyword>
<keyword evidence="4" id="KW-0378">Hydrolase</keyword>
<keyword evidence="3" id="KW-0064">Aspartyl protease</keyword>
<dbReference type="PROSITE" id="PS50994">
    <property type="entry name" value="INTEGRASE"/>
    <property type="match status" value="1"/>
</dbReference>
<dbReference type="Pfam" id="PF07727">
    <property type="entry name" value="RVT_2"/>
    <property type="match status" value="1"/>
</dbReference>
<organism evidence="10 11">
    <name type="scientific">Oryza sativa subsp. japonica</name>
    <name type="common">Rice</name>
    <dbReference type="NCBI Taxonomy" id="39947"/>
    <lineage>
        <taxon>Eukaryota</taxon>
        <taxon>Viridiplantae</taxon>
        <taxon>Streptophyta</taxon>
        <taxon>Embryophyta</taxon>
        <taxon>Tracheophyta</taxon>
        <taxon>Spermatophyta</taxon>
        <taxon>Magnoliopsida</taxon>
        <taxon>Liliopsida</taxon>
        <taxon>Poales</taxon>
        <taxon>Poaceae</taxon>
        <taxon>BOP clade</taxon>
        <taxon>Oryzoideae</taxon>
        <taxon>Oryzeae</taxon>
        <taxon>Oryzinae</taxon>
        <taxon>Oryza</taxon>
        <taxon>Oryza sativa</taxon>
    </lineage>
</organism>
<dbReference type="InterPro" id="IPR043502">
    <property type="entry name" value="DNA/RNA_pol_sf"/>
</dbReference>
<evidence type="ECO:0000313" key="10">
    <source>
        <dbReference type="EMBL" id="AAU10655.1"/>
    </source>
</evidence>
<keyword evidence="1" id="KW-0645">Protease</keyword>
<dbReference type="InterPro" id="IPR012337">
    <property type="entry name" value="RNaseH-like_sf"/>
</dbReference>
<dbReference type="PANTHER" id="PTHR42648:SF20">
    <property type="entry name" value="RNA-DIRECTED DNA POLYMERASE"/>
    <property type="match status" value="1"/>
</dbReference>
<dbReference type="InterPro" id="IPR013103">
    <property type="entry name" value="RVT_2"/>
</dbReference>
<sequence>MASTGENRGDNINGGNTTTSKSSGGTFSGYIFILPILLDVSLLILFAMAALRYYVNVDAYFILSMLKLYTSSTVTRFTHIANVMFIVLIFWIKICRIITKFPTIQKLDRSFLVVSFAASLKPHAFDGSNYKKWKARALLWLTVMQCFFVSRGKPSEPPLFPEEEAKFEATDCLFRGALISVLADSIVDVYMHMPSGKDMWDALEAKFGVSDVDSELYVMEQFYDYKMVDDCSVVGQAHENQMLAKELENNNCELPDKFVAGGIIAKLPPSWTDFATSLKHKRQEFSVTDLIGSLSVEEKARAQDNRGKKIEGGSSANLVQKKNPHASHNNNKKVKPDVKPKATTNFKKKGKGKAKGDCFVCGKPGHWAKDCPERKDKKSANMVISEGGGTLGYGKFLPTVLSVCHSLDWWVDTGANIHVFADISLFSSYQVGRGSSLLMGNGSLVAVHGVGTVDLKFTSGKIVQLKNVQHVPSIKKNLVSGSLLCRDGFRLVFESNKCVVSKYGTFIGKGYDSGGLFRFSLDDMCNKVVNHVSDDDDESNVWHSQLCHVNFGCMTRLANMSLIPKFTLVKGSKCHTCVQTKQPRKPHKSSEARKLAPLEIVHSNLCEMNGVLTKGGKKYFMTLIDDCTRFCYVYLLKTKDEVLHYFKIYKAEVENQLERKIKRLRSDRGGEYFSNEFTSFCKEYGIIHERTHSYSPQSNGVAERKNRTLTEMVNAMLDTAGLSKEWWGEAILTACHVLNRIPTKHKEVTSFEEWERKKLNLSHLRTWGCLAKRCHIFENEFPMKNAPSTSSQEPILSPEHFVLIEHIDQTLEENSEENNIVATRKSKRQRTAKSFGDDYIVYLVDDTPRTIEEAYSSPDVDYWKEAVRSEMDSIMSNGTWEVIECPYGCKPVGCKWVFKKKLRPDASHGLLVHQMDVKTAFLNGELEEEIYMDQPDGYVLEGQEGMVCKLLKSLYGLKQAPKQWYEKFDNTLTSTGFVVNEADKCVYYRNGGGEGVILCLYVNDILIFGTSLNVIEEVKDFLSKSFEKKDLGVADVILNIKLLRGDEGRITLVQSHYVDKVLSRFGYSDCKAAPTPYDPSVLLRKNRRIARDQLRYSQIIGSLMYLASATRPDISFAVSKLSRFVSNPGDDHWHALERVMRYLKGTMSYGIHYAGYPKVLEGYSDSNWISDADEIKATSGYVFTLGGGAVSWKSCKQIILTRSTMETELTALDTATVEAEWLRELLMDLPVVEKPIPAILMNCDNQTVIIKVNSSKDNMKSSRHVKRRLKSVRKQKNSRVIALDYV</sequence>
<evidence type="ECO:0000256" key="5">
    <source>
        <dbReference type="PROSITE-ProRule" id="PRU00047"/>
    </source>
</evidence>
<evidence type="ECO:0000256" key="1">
    <source>
        <dbReference type="ARBA" id="ARBA00022670"/>
    </source>
</evidence>
<feature type="region of interest" description="Disordered" evidence="6">
    <location>
        <begin position="302"/>
        <end position="349"/>
    </location>
</feature>
<evidence type="ECO:0000256" key="4">
    <source>
        <dbReference type="ARBA" id="ARBA00022801"/>
    </source>
</evidence>
<dbReference type="InterPro" id="IPR054722">
    <property type="entry name" value="PolX-like_BBD"/>
</dbReference>
<dbReference type="Pfam" id="PF00665">
    <property type="entry name" value="rve"/>
    <property type="match status" value="1"/>
</dbReference>
<feature type="transmembrane region" description="Helical" evidence="7">
    <location>
        <begin position="74"/>
        <end position="92"/>
    </location>
</feature>
<dbReference type="PROSITE" id="PS50158">
    <property type="entry name" value="ZF_CCHC"/>
    <property type="match status" value="1"/>
</dbReference>
<keyword evidence="5" id="KW-0862">Zinc</keyword>
<dbReference type="GO" id="GO:0008270">
    <property type="term" value="F:zinc ion binding"/>
    <property type="evidence" value="ECO:0007669"/>
    <property type="project" value="UniProtKB-KW"/>
</dbReference>
<feature type="domain" description="Integrase catalytic" evidence="9">
    <location>
        <begin position="593"/>
        <end position="761"/>
    </location>
</feature>
<feature type="compositionally biased region" description="Basic residues" evidence="6">
    <location>
        <begin position="322"/>
        <end position="333"/>
    </location>
</feature>
<evidence type="ECO:0000256" key="2">
    <source>
        <dbReference type="ARBA" id="ARBA00022723"/>
    </source>
</evidence>
<dbReference type="InterPro" id="IPR001584">
    <property type="entry name" value="Integrase_cat-core"/>
</dbReference>
<feature type="transmembrane region" description="Helical" evidence="7">
    <location>
        <begin position="30"/>
        <end position="54"/>
    </location>
</feature>
<dbReference type="InterPro" id="IPR039537">
    <property type="entry name" value="Retrotran_Ty1/copia-like"/>
</dbReference>
<protein>
    <submittedName>
        <fullName evidence="10">Polyprotein</fullName>
    </submittedName>
</protein>
<keyword evidence="7" id="KW-0812">Transmembrane</keyword>
<evidence type="ECO:0000256" key="3">
    <source>
        <dbReference type="ARBA" id="ARBA00022750"/>
    </source>
</evidence>
<keyword evidence="5" id="KW-0863">Zinc-finger</keyword>
<dbReference type="EMBL" id="AC120986">
    <property type="protein sequence ID" value="AAU10655.1"/>
    <property type="molecule type" value="Genomic_DNA"/>
</dbReference>
<feature type="compositionally biased region" description="Basic and acidic residues" evidence="6">
    <location>
        <begin position="302"/>
        <end position="311"/>
    </location>
</feature>
<dbReference type="SUPFAM" id="SSF53098">
    <property type="entry name" value="Ribonuclease H-like"/>
    <property type="match status" value="1"/>
</dbReference>
<dbReference type="InterPro" id="IPR036875">
    <property type="entry name" value="Znf_CCHC_sf"/>
</dbReference>
<evidence type="ECO:0000256" key="6">
    <source>
        <dbReference type="SAM" id="MobiDB-lite"/>
    </source>
</evidence>
<dbReference type="GO" id="GO:0006508">
    <property type="term" value="P:proteolysis"/>
    <property type="evidence" value="ECO:0007669"/>
    <property type="project" value="UniProtKB-KW"/>
</dbReference>
<reference evidence="11" key="1">
    <citation type="journal article" date="2005" name="Nature">
        <title>The map-based sequence of the rice genome.</title>
        <authorList>
            <consortium name="International rice genome sequencing project (IRGSP)"/>
            <person name="Matsumoto T."/>
            <person name="Wu J."/>
            <person name="Kanamori H."/>
            <person name="Katayose Y."/>
            <person name="Fujisawa M."/>
            <person name="Namiki N."/>
            <person name="Mizuno H."/>
            <person name="Yamamoto K."/>
            <person name="Antonio B.A."/>
            <person name="Baba T."/>
            <person name="Sakata K."/>
            <person name="Nagamura Y."/>
            <person name="Aoki H."/>
            <person name="Arikawa K."/>
            <person name="Arita K."/>
            <person name="Bito T."/>
            <person name="Chiden Y."/>
            <person name="Fujitsuka N."/>
            <person name="Fukunaka R."/>
            <person name="Hamada M."/>
            <person name="Harada C."/>
            <person name="Hayashi A."/>
            <person name="Hijishita S."/>
            <person name="Honda M."/>
            <person name="Hosokawa S."/>
            <person name="Ichikawa Y."/>
            <person name="Idonuma A."/>
            <person name="Iijima M."/>
            <person name="Ikeda M."/>
            <person name="Ikeno M."/>
            <person name="Ito K."/>
            <person name="Ito S."/>
            <person name="Ito T."/>
            <person name="Ito Y."/>
            <person name="Ito Y."/>
            <person name="Iwabuchi A."/>
            <person name="Kamiya K."/>
            <person name="Karasawa W."/>
            <person name="Kurita K."/>
            <person name="Katagiri S."/>
            <person name="Kikuta A."/>
            <person name="Kobayashi H."/>
            <person name="Kobayashi N."/>
            <person name="Machita K."/>
            <person name="Maehara T."/>
            <person name="Masukawa M."/>
            <person name="Mizubayashi T."/>
            <person name="Mukai Y."/>
            <person name="Nagasaki H."/>
            <person name="Nagata Y."/>
            <person name="Naito S."/>
            <person name="Nakashima M."/>
            <person name="Nakama Y."/>
            <person name="Nakamichi Y."/>
            <person name="Nakamura M."/>
            <person name="Meguro A."/>
            <person name="Negishi M."/>
            <person name="Ohta I."/>
            <person name="Ohta T."/>
            <person name="Okamoto M."/>
            <person name="Ono N."/>
            <person name="Saji S."/>
            <person name="Sakaguchi M."/>
            <person name="Sakai K."/>
            <person name="Shibata M."/>
            <person name="Shimokawa T."/>
            <person name="Song J."/>
            <person name="Takazaki Y."/>
            <person name="Terasawa K."/>
            <person name="Tsugane M."/>
            <person name="Tsuji K."/>
            <person name="Ueda S."/>
            <person name="Waki K."/>
            <person name="Yamagata H."/>
            <person name="Yamamoto M."/>
            <person name="Yamamoto S."/>
            <person name="Yamane H."/>
            <person name="Yoshiki S."/>
            <person name="Yoshihara R."/>
            <person name="Yukawa K."/>
            <person name="Zhong H."/>
            <person name="Yano M."/>
            <person name="Yuan Q."/>
            <person name="Ouyang S."/>
            <person name="Liu J."/>
            <person name="Jones K.M."/>
            <person name="Gansberger K."/>
            <person name="Moffat K."/>
            <person name="Hill J."/>
            <person name="Bera J."/>
            <person name="Fadrosh D."/>
            <person name="Jin S."/>
            <person name="Johri S."/>
            <person name="Kim M."/>
            <person name="Overton L."/>
            <person name="Reardon M."/>
            <person name="Tsitrin T."/>
            <person name="Vuong H."/>
            <person name="Weaver B."/>
            <person name="Ciecko A."/>
            <person name="Tallon L."/>
            <person name="Jackson J."/>
            <person name="Pai G."/>
            <person name="Aken S.V."/>
            <person name="Utterback T."/>
            <person name="Reidmuller S."/>
            <person name="Feldblyum T."/>
            <person name="Hsiao J."/>
            <person name="Zismann V."/>
            <person name="Iobst S."/>
            <person name="de Vazeille A.R."/>
            <person name="Buell C.R."/>
            <person name="Ying K."/>
            <person name="Li Y."/>
            <person name="Lu T."/>
            <person name="Huang Y."/>
            <person name="Zhao Q."/>
            <person name="Feng Q."/>
            <person name="Zhang L."/>
            <person name="Zhu J."/>
            <person name="Weng Q."/>
            <person name="Mu J."/>
            <person name="Lu Y."/>
            <person name="Fan D."/>
            <person name="Liu Y."/>
            <person name="Guan J."/>
            <person name="Zhang Y."/>
            <person name="Yu S."/>
            <person name="Liu X."/>
            <person name="Zhang Y."/>
            <person name="Hong G."/>
            <person name="Han B."/>
            <person name="Choisne N."/>
            <person name="Demange N."/>
            <person name="Orjeda G."/>
            <person name="Samain S."/>
            <person name="Cattolico L."/>
            <person name="Pelletier E."/>
            <person name="Couloux A."/>
            <person name="Segurens B."/>
            <person name="Wincker P."/>
            <person name="D'Hont A."/>
            <person name="Scarpelli C."/>
            <person name="Weissenbach J."/>
            <person name="Salanoubat M."/>
            <person name="Quetier F."/>
            <person name="Yu Y."/>
            <person name="Kim H.R."/>
            <person name="Rambo T."/>
            <person name="Currie J."/>
            <person name="Collura K."/>
            <person name="Luo M."/>
            <person name="Yang T."/>
            <person name="Ammiraju J.S.S."/>
            <person name="Engler F."/>
            <person name="Soderlund C."/>
            <person name="Wing R.A."/>
            <person name="Palmer L.E."/>
            <person name="de la Bastide M."/>
            <person name="Spiegel L."/>
            <person name="Nascimento L."/>
            <person name="Zutavern T."/>
            <person name="O'Shaughnessy A."/>
            <person name="Dike S."/>
            <person name="Dedhia N."/>
            <person name="Preston R."/>
            <person name="Balija V."/>
            <person name="McCombie W.R."/>
            <person name="Chow T."/>
            <person name="Chen H."/>
            <person name="Chung M."/>
            <person name="Chen C."/>
            <person name="Shaw J."/>
            <person name="Wu H."/>
            <person name="Hsiao K."/>
            <person name="Chao Y."/>
            <person name="Chu M."/>
            <person name="Cheng C."/>
            <person name="Hour A."/>
            <person name="Lee P."/>
            <person name="Lin S."/>
            <person name="Lin Y."/>
            <person name="Liou J."/>
            <person name="Liu S."/>
            <person name="Hsing Y."/>
            <person name="Raghuvanshi S."/>
            <person name="Mohanty A."/>
            <person name="Bharti A.K."/>
            <person name="Gaur A."/>
            <person name="Gupta V."/>
            <person name="Kumar D."/>
            <person name="Ravi V."/>
            <person name="Vij S."/>
            <person name="Kapur A."/>
            <person name="Khurana P."/>
            <person name="Khurana P."/>
            <person name="Khurana J.P."/>
            <person name="Tyagi A.K."/>
            <person name="Gaikwad K."/>
            <person name="Singh A."/>
            <person name="Dalal V."/>
            <person name="Srivastava S."/>
            <person name="Dixit A."/>
            <person name="Pal A.K."/>
            <person name="Ghazi I.A."/>
            <person name="Yadav M."/>
            <person name="Pandit A."/>
            <person name="Bhargava A."/>
            <person name="Sureshbabu K."/>
            <person name="Batra K."/>
            <person name="Sharma T.R."/>
            <person name="Mohapatra T."/>
            <person name="Singh N.K."/>
            <person name="Messing J."/>
            <person name="Nelson A.B."/>
            <person name="Fuks G."/>
            <person name="Kavchok S."/>
            <person name="Keizer G."/>
            <person name="Linton E."/>
            <person name="Llaca V."/>
            <person name="Song R."/>
            <person name="Tanyolac B."/>
            <person name="Young S."/>
            <person name="Ho-Il K."/>
            <person name="Hahn J.H."/>
            <person name="Sangsakoo G."/>
            <person name="Vanavichit A."/>
            <person name="de Mattos Luiz.A.T."/>
            <person name="Zimmer P.D."/>
            <person name="Malone G."/>
            <person name="Dellagostin O."/>
            <person name="de Oliveira A.C."/>
            <person name="Bevan M."/>
            <person name="Bancroft I."/>
            <person name="Minx P."/>
            <person name="Cordum H."/>
            <person name="Wilson R."/>
            <person name="Cheng Z."/>
            <person name="Jin W."/>
            <person name="Jiang J."/>
            <person name="Leong S.A."/>
            <person name="Iwama H."/>
            <person name="Gojobori T."/>
            <person name="Itoh T."/>
            <person name="Niimura Y."/>
            <person name="Fujii Y."/>
            <person name="Habara T."/>
            <person name="Sakai H."/>
            <person name="Sato Y."/>
            <person name="Wilson G."/>
            <person name="Kumar K."/>
            <person name="McCouch S."/>
            <person name="Juretic N."/>
            <person name="Hoen D."/>
            <person name="Wright S."/>
            <person name="Bruskiewich R."/>
            <person name="Bureau T."/>
            <person name="Miyao A."/>
            <person name="Hirochika H."/>
            <person name="Nishikawa T."/>
            <person name="Kadowaki K."/>
            <person name="Sugiura M."/>
            <person name="Burr B."/>
            <person name="Sasaki T."/>
        </authorList>
    </citation>
    <scope>NUCLEOTIDE SEQUENCE [LARGE SCALE GENOMIC DNA]</scope>
    <source>
        <strain evidence="11">cv. Nipponbare</strain>
    </source>
</reference>
<evidence type="ECO:0000259" key="9">
    <source>
        <dbReference type="PROSITE" id="PS50994"/>
    </source>
</evidence>
<dbReference type="Gene3D" id="3.30.420.10">
    <property type="entry name" value="Ribonuclease H-like superfamily/Ribonuclease H"/>
    <property type="match status" value="1"/>
</dbReference>
<dbReference type="SUPFAM" id="SSF57756">
    <property type="entry name" value="Retrovirus zinc finger-like domains"/>
    <property type="match status" value="1"/>
</dbReference>
<evidence type="ECO:0000313" key="11">
    <source>
        <dbReference type="Proteomes" id="UP000000763"/>
    </source>
</evidence>
<dbReference type="PANTHER" id="PTHR42648">
    <property type="entry name" value="TRANSPOSASE, PUTATIVE-RELATED"/>
    <property type="match status" value="1"/>
</dbReference>
<dbReference type="GO" id="GO:0003676">
    <property type="term" value="F:nucleic acid binding"/>
    <property type="evidence" value="ECO:0007669"/>
    <property type="project" value="InterPro"/>
</dbReference>
<dbReference type="Pfam" id="PF00098">
    <property type="entry name" value="zf-CCHC"/>
    <property type="match status" value="1"/>
</dbReference>
<dbReference type="InterPro" id="IPR025724">
    <property type="entry name" value="GAG-pre-integrase_dom"/>
</dbReference>
<dbReference type="GO" id="GO:0015074">
    <property type="term" value="P:DNA integration"/>
    <property type="evidence" value="ECO:0007669"/>
    <property type="project" value="InterPro"/>
</dbReference>
<gene>
    <name evidence="10" type="primary">OJ1781_H11.2</name>
</gene>
<keyword evidence="7" id="KW-1133">Transmembrane helix</keyword>
<accession>Q688X4</accession>
<name>Q688X4_ORYSJ</name>
<dbReference type="InterPro" id="IPR001878">
    <property type="entry name" value="Znf_CCHC"/>
</dbReference>
<dbReference type="CDD" id="cd09272">
    <property type="entry name" value="RNase_HI_RT_Ty1"/>
    <property type="match status" value="1"/>
</dbReference>
<feature type="domain" description="CCHC-type" evidence="8">
    <location>
        <begin position="358"/>
        <end position="373"/>
    </location>
</feature>
<evidence type="ECO:0000259" key="8">
    <source>
        <dbReference type="PROSITE" id="PS50158"/>
    </source>
</evidence>
<dbReference type="SUPFAM" id="SSF56672">
    <property type="entry name" value="DNA/RNA polymerases"/>
    <property type="match status" value="1"/>
</dbReference>